<protein>
    <submittedName>
        <fullName evidence="2">Uncharacterized protein</fullName>
    </submittedName>
</protein>
<accession>A0ABD3XZF0</accession>
<name>A0ABD3XZF0_SINWO</name>
<feature type="compositionally biased region" description="Polar residues" evidence="1">
    <location>
        <begin position="340"/>
        <end position="361"/>
    </location>
</feature>
<keyword evidence="3" id="KW-1185">Reference proteome</keyword>
<dbReference type="Proteomes" id="UP001634394">
    <property type="component" value="Unassembled WGS sequence"/>
</dbReference>
<evidence type="ECO:0000313" key="3">
    <source>
        <dbReference type="Proteomes" id="UP001634394"/>
    </source>
</evidence>
<feature type="region of interest" description="Disordered" evidence="1">
    <location>
        <begin position="192"/>
        <end position="386"/>
    </location>
</feature>
<proteinExistence type="predicted"/>
<organism evidence="2 3">
    <name type="scientific">Sinanodonta woodiana</name>
    <name type="common">Chinese pond mussel</name>
    <name type="synonym">Anodonta woodiana</name>
    <dbReference type="NCBI Taxonomy" id="1069815"/>
    <lineage>
        <taxon>Eukaryota</taxon>
        <taxon>Metazoa</taxon>
        <taxon>Spiralia</taxon>
        <taxon>Lophotrochozoa</taxon>
        <taxon>Mollusca</taxon>
        <taxon>Bivalvia</taxon>
        <taxon>Autobranchia</taxon>
        <taxon>Heteroconchia</taxon>
        <taxon>Palaeoheterodonta</taxon>
        <taxon>Unionida</taxon>
        <taxon>Unionoidea</taxon>
        <taxon>Unionidae</taxon>
        <taxon>Unioninae</taxon>
        <taxon>Sinanodonta</taxon>
    </lineage>
</organism>
<dbReference type="EMBL" id="JBJQND010000001">
    <property type="protein sequence ID" value="KAL3891602.1"/>
    <property type="molecule type" value="Genomic_DNA"/>
</dbReference>
<feature type="compositionally biased region" description="Basic and acidic residues" evidence="1">
    <location>
        <begin position="245"/>
        <end position="269"/>
    </location>
</feature>
<reference evidence="2 3" key="1">
    <citation type="submission" date="2024-11" db="EMBL/GenBank/DDBJ databases">
        <title>Chromosome-level genome assembly of the freshwater bivalve Anodonta woodiana.</title>
        <authorList>
            <person name="Chen X."/>
        </authorList>
    </citation>
    <scope>NUCLEOTIDE SEQUENCE [LARGE SCALE GENOMIC DNA]</scope>
    <source>
        <strain evidence="2">MN2024</strain>
        <tissue evidence="2">Gills</tissue>
    </source>
</reference>
<evidence type="ECO:0000313" key="2">
    <source>
        <dbReference type="EMBL" id="KAL3891602.1"/>
    </source>
</evidence>
<comment type="caution">
    <text evidence="2">The sequence shown here is derived from an EMBL/GenBank/DDBJ whole genome shotgun (WGS) entry which is preliminary data.</text>
</comment>
<feature type="compositionally biased region" description="Basic and acidic residues" evidence="1">
    <location>
        <begin position="311"/>
        <end position="334"/>
    </location>
</feature>
<sequence length="386" mass="43304">MIELRPSEIRYSQATISTVFDTKSKHSKKPIEDTLVEICEGRQKVSNIPSITVCKYKDQWYTVDNRRLWVFKHLEALDKCTSIFVNETERSKIDDRKFSTCNEGISVGFRAPFAPEPSGNWYIKAKNAMIEKLALLSSKFCKEADTPVCELKTETSSESNPIVSPACELRIDTGSESNPIVYTVCELETDTSSESDPIISNSKDSDVDINSDSESSNININGVGIPKIQEDSTIKILSPNNGDHSSLDPLDKCNDNADRKDPMKGKLQSDDVSTSNDTEPGKMYFPLDEPSPSTEVDRDNNSNHNTTSSSQREDHIINQRSDQVNHPDQDHLQNDEELVSHTQKPIQDQNFNQQLKLSTKRQIQDEEEIIGSGGNENSPKRSRADV</sequence>
<evidence type="ECO:0000256" key="1">
    <source>
        <dbReference type="SAM" id="MobiDB-lite"/>
    </source>
</evidence>
<gene>
    <name evidence="2" type="ORF">ACJMK2_003857</name>
</gene>
<dbReference type="PANTHER" id="PTHR35378:SF1">
    <property type="entry name" value="C2H2-TYPE DOMAIN-CONTAINING PROTEIN"/>
    <property type="match status" value="1"/>
</dbReference>
<feature type="compositionally biased region" description="Low complexity" evidence="1">
    <location>
        <begin position="208"/>
        <end position="221"/>
    </location>
</feature>
<dbReference type="AlphaFoldDB" id="A0ABD3XZF0"/>
<dbReference type="PANTHER" id="PTHR35378">
    <property type="entry name" value="UNNAMED PRODUCT"/>
    <property type="match status" value="1"/>
</dbReference>